<dbReference type="EMBL" id="JARJLG010000037">
    <property type="protein sequence ID" value="KAJ7764522.1"/>
    <property type="molecule type" value="Genomic_DNA"/>
</dbReference>
<feature type="compositionally biased region" description="Basic residues" evidence="1">
    <location>
        <begin position="36"/>
        <end position="47"/>
    </location>
</feature>
<evidence type="ECO:0000313" key="2">
    <source>
        <dbReference type="EMBL" id="KAJ7764522.1"/>
    </source>
</evidence>
<name>A0AAD7NJI6_9AGAR</name>
<dbReference type="Proteomes" id="UP001215280">
    <property type="component" value="Unassembled WGS sequence"/>
</dbReference>
<sequence length="261" mass="28775">MSKRKQVPHALHSELSEYSSLLRALSANDNLGVAKHITHNPPKKRRKLESSQPAVDVAEGTSDPPPEAEAPKRPHVRKRDTWTRWPLLVQDVKVPEWGLADEIETLVRTWLQNNPHRASQDADEDPPSILPHVVQSASNFLSGLLALIAQHTPARPQSLQERINPIGWQTVLAALASSGDPSLVDPAMLSSVQTRLEAIYGPCSSPTVDRLHMRRAIKARTGVALDEADDTLLAFARPQKRQPRAGNTAVEDNVDSDDLDE</sequence>
<evidence type="ECO:0000256" key="1">
    <source>
        <dbReference type="SAM" id="MobiDB-lite"/>
    </source>
</evidence>
<protein>
    <submittedName>
        <fullName evidence="2">Uncharacterized protein</fullName>
    </submittedName>
</protein>
<proteinExistence type="predicted"/>
<feature type="region of interest" description="Disordered" evidence="1">
    <location>
        <begin position="236"/>
        <end position="261"/>
    </location>
</feature>
<feature type="compositionally biased region" description="Acidic residues" evidence="1">
    <location>
        <begin position="252"/>
        <end position="261"/>
    </location>
</feature>
<evidence type="ECO:0000313" key="3">
    <source>
        <dbReference type="Proteomes" id="UP001215280"/>
    </source>
</evidence>
<reference evidence="2" key="1">
    <citation type="submission" date="2023-03" db="EMBL/GenBank/DDBJ databases">
        <title>Massive genome expansion in bonnet fungi (Mycena s.s.) driven by repeated elements and novel gene families across ecological guilds.</title>
        <authorList>
            <consortium name="Lawrence Berkeley National Laboratory"/>
            <person name="Harder C.B."/>
            <person name="Miyauchi S."/>
            <person name="Viragh M."/>
            <person name="Kuo A."/>
            <person name="Thoen E."/>
            <person name="Andreopoulos B."/>
            <person name="Lu D."/>
            <person name="Skrede I."/>
            <person name="Drula E."/>
            <person name="Henrissat B."/>
            <person name="Morin E."/>
            <person name="Kohler A."/>
            <person name="Barry K."/>
            <person name="LaButti K."/>
            <person name="Morin E."/>
            <person name="Salamov A."/>
            <person name="Lipzen A."/>
            <person name="Mereny Z."/>
            <person name="Hegedus B."/>
            <person name="Baldrian P."/>
            <person name="Stursova M."/>
            <person name="Weitz H."/>
            <person name="Taylor A."/>
            <person name="Grigoriev I.V."/>
            <person name="Nagy L.G."/>
            <person name="Martin F."/>
            <person name="Kauserud H."/>
        </authorList>
    </citation>
    <scope>NUCLEOTIDE SEQUENCE</scope>
    <source>
        <strain evidence="2">CBHHK188m</strain>
    </source>
</reference>
<feature type="region of interest" description="Disordered" evidence="1">
    <location>
        <begin position="33"/>
        <end position="77"/>
    </location>
</feature>
<organism evidence="2 3">
    <name type="scientific">Mycena maculata</name>
    <dbReference type="NCBI Taxonomy" id="230809"/>
    <lineage>
        <taxon>Eukaryota</taxon>
        <taxon>Fungi</taxon>
        <taxon>Dikarya</taxon>
        <taxon>Basidiomycota</taxon>
        <taxon>Agaricomycotina</taxon>
        <taxon>Agaricomycetes</taxon>
        <taxon>Agaricomycetidae</taxon>
        <taxon>Agaricales</taxon>
        <taxon>Marasmiineae</taxon>
        <taxon>Mycenaceae</taxon>
        <taxon>Mycena</taxon>
    </lineage>
</organism>
<accession>A0AAD7NJI6</accession>
<comment type="caution">
    <text evidence="2">The sequence shown here is derived from an EMBL/GenBank/DDBJ whole genome shotgun (WGS) entry which is preliminary data.</text>
</comment>
<keyword evidence="3" id="KW-1185">Reference proteome</keyword>
<gene>
    <name evidence="2" type="ORF">DFH07DRAFT_811497</name>
</gene>
<dbReference type="AlphaFoldDB" id="A0AAD7NJI6"/>